<name>A0AAD6WYI9_9AGAR</name>
<dbReference type="AlphaFoldDB" id="A0AAD6WYI9"/>
<gene>
    <name evidence="1" type="ORF">C8F04DRAFT_1237087</name>
</gene>
<evidence type="ECO:0000313" key="1">
    <source>
        <dbReference type="EMBL" id="KAJ7029375.1"/>
    </source>
</evidence>
<dbReference type="EMBL" id="JARJCM010000102">
    <property type="protein sequence ID" value="KAJ7029375.1"/>
    <property type="molecule type" value="Genomic_DNA"/>
</dbReference>
<protein>
    <recommendedName>
        <fullName evidence="3">F-box domain-containing protein</fullName>
    </recommendedName>
</protein>
<comment type="caution">
    <text evidence="1">The sequence shown here is derived from an EMBL/GenBank/DDBJ whole genome shotgun (WGS) entry which is preliminary data.</text>
</comment>
<sequence length="356" mass="39238">MLCGNPFQVPELTDYCLDFLHESKPDLKTCTAVCRGWLPTARFHLFSALNFSGPLGNRDLRISHLVGISGSPHILALVSRLTIDVYYLEESNSFSAAIPQLKQLEEIYISGDLRPSTSTLHTALVAARAILGLPTVQNVELYSSFQSPDAFLYIWNGCAESIRHLTLGTKTPTYDWASSPVLDMRRKIPLESLSLMYPHSVTSWLATTACPFDFSRLTTLSVQEHVIILGWPQFAGVHLTLQRLEFWAASRTPLDLGLFARLQHLRILLVQGGPSLEMALTALSTLPGGNRLASLEIGYLSPLPGSLGRLDDLLFSMALPALAEVTVATNIASRHINVEKAMPKLLSRGLLSVIYR</sequence>
<accession>A0AAD6WYI9</accession>
<evidence type="ECO:0008006" key="3">
    <source>
        <dbReference type="Google" id="ProtNLM"/>
    </source>
</evidence>
<proteinExistence type="predicted"/>
<dbReference type="Proteomes" id="UP001218188">
    <property type="component" value="Unassembled WGS sequence"/>
</dbReference>
<dbReference type="SUPFAM" id="SSF52047">
    <property type="entry name" value="RNI-like"/>
    <property type="match status" value="1"/>
</dbReference>
<evidence type="ECO:0000313" key="2">
    <source>
        <dbReference type="Proteomes" id="UP001218188"/>
    </source>
</evidence>
<organism evidence="1 2">
    <name type="scientific">Mycena alexandri</name>
    <dbReference type="NCBI Taxonomy" id="1745969"/>
    <lineage>
        <taxon>Eukaryota</taxon>
        <taxon>Fungi</taxon>
        <taxon>Dikarya</taxon>
        <taxon>Basidiomycota</taxon>
        <taxon>Agaricomycotina</taxon>
        <taxon>Agaricomycetes</taxon>
        <taxon>Agaricomycetidae</taxon>
        <taxon>Agaricales</taxon>
        <taxon>Marasmiineae</taxon>
        <taxon>Mycenaceae</taxon>
        <taxon>Mycena</taxon>
    </lineage>
</organism>
<keyword evidence="2" id="KW-1185">Reference proteome</keyword>
<reference evidence="1" key="1">
    <citation type="submission" date="2023-03" db="EMBL/GenBank/DDBJ databases">
        <title>Massive genome expansion in bonnet fungi (Mycena s.s.) driven by repeated elements and novel gene families across ecological guilds.</title>
        <authorList>
            <consortium name="Lawrence Berkeley National Laboratory"/>
            <person name="Harder C.B."/>
            <person name="Miyauchi S."/>
            <person name="Viragh M."/>
            <person name="Kuo A."/>
            <person name="Thoen E."/>
            <person name="Andreopoulos B."/>
            <person name="Lu D."/>
            <person name="Skrede I."/>
            <person name="Drula E."/>
            <person name="Henrissat B."/>
            <person name="Morin E."/>
            <person name="Kohler A."/>
            <person name="Barry K."/>
            <person name="LaButti K."/>
            <person name="Morin E."/>
            <person name="Salamov A."/>
            <person name="Lipzen A."/>
            <person name="Mereny Z."/>
            <person name="Hegedus B."/>
            <person name="Baldrian P."/>
            <person name="Stursova M."/>
            <person name="Weitz H."/>
            <person name="Taylor A."/>
            <person name="Grigoriev I.V."/>
            <person name="Nagy L.G."/>
            <person name="Martin F."/>
            <person name="Kauserud H."/>
        </authorList>
    </citation>
    <scope>NUCLEOTIDE SEQUENCE</scope>
    <source>
        <strain evidence="1">CBHHK200</strain>
    </source>
</reference>